<comment type="caution">
    <text evidence="1">The sequence shown here is derived from an EMBL/GenBank/DDBJ whole genome shotgun (WGS) entry which is preliminary data.</text>
</comment>
<accession>A0A2V5K0K5</accession>
<reference evidence="1 2" key="1">
    <citation type="submission" date="2018-05" db="EMBL/GenBank/DDBJ databases">
        <title>Paenibacillus flagellatus sp. nov., isolated from selenium mineral soil.</title>
        <authorList>
            <person name="Dai X."/>
        </authorList>
    </citation>
    <scope>NUCLEOTIDE SEQUENCE [LARGE SCALE GENOMIC DNA]</scope>
    <source>
        <strain evidence="1 2">DXL2</strain>
    </source>
</reference>
<dbReference type="AlphaFoldDB" id="A0A2V5K0K5"/>
<gene>
    <name evidence="1" type="ORF">DLM86_20920</name>
</gene>
<keyword evidence="2" id="KW-1185">Reference proteome</keyword>
<organism evidence="1 2">
    <name type="scientific">Paenibacillus flagellatus</name>
    <dbReference type="NCBI Taxonomy" id="2211139"/>
    <lineage>
        <taxon>Bacteria</taxon>
        <taxon>Bacillati</taxon>
        <taxon>Bacillota</taxon>
        <taxon>Bacilli</taxon>
        <taxon>Bacillales</taxon>
        <taxon>Paenibacillaceae</taxon>
        <taxon>Paenibacillus</taxon>
    </lineage>
</organism>
<name>A0A2V5K0K5_9BACL</name>
<dbReference type="OrthoDB" id="2914935at2"/>
<sequence>MSFSIAGNRVDGVIVQAIQSGKSTAQQIVQQQINEVKNDPAKNIREMQQPSGLSSFLDIKV</sequence>
<evidence type="ECO:0000313" key="1">
    <source>
        <dbReference type="EMBL" id="PYI52631.1"/>
    </source>
</evidence>
<proteinExistence type="predicted"/>
<evidence type="ECO:0008006" key="3">
    <source>
        <dbReference type="Google" id="ProtNLM"/>
    </source>
</evidence>
<dbReference type="RefSeq" id="WP_110841999.1">
    <property type="nucleotide sequence ID" value="NZ_QJVJ01000009.1"/>
</dbReference>
<protein>
    <recommendedName>
        <fullName evidence="3">Motility protein</fullName>
    </recommendedName>
</protein>
<dbReference type="Proteomes" id="UP000247476">
    <property type="component" value="Unassembled WGS sequence"/>
</dbReference>
<evidence type="ECO:0000313" key="2">
    <source>
        <dbReference type="Proteomes" id="UP000247476"/>
    </source>
</evidence>
<dbReference type="EMBL" id="QJVJ01000009">
    <property type="protein sequence ID" value="PYI52631.1"/>
    <property type="molecule type" value="Genomic_DNA"/>
</dbReference>